<dbReference type="AlphaFoldDB" id="A0A1I1MG90"/>
<accession>A0A1I1MG90</accession>
<evidence type="ECO:0000256" key="1">
    <source>
        <dbReference type="ARBA" id="ARBA00004196"/>
    </source>
</evidence>
<sequence>MKRILRIGEGYALSKRYSSLLAAVTIMCLYAVKQASAQEAEPAATAVADIIPLKIGDSIPGYLWHMPLQVVNHPEGKEAITLNDYRCKLIILDFWATWCSSCIAAMPRIHRLEKEHAGEMAVIPVTYETADKVVPFLSSNKTMQPLGVYSVVADELLKAAFPHRGVPHYVWISPAGSVGAITTSERVTAENIRQLLDGDNIGIPVKNDIDPERPLFLSDAIQLDDLTHYSVFTKGKYDGLPSGNRFRKENGVVRGRALTNTSMLGIYKTVAYHLFERNGERFYEKRLLVEPEGSKGAMRMTDGLYNYELIVPVRKADSLYDYMLADLNRYTGLKGRIEKRKIKCLVLKAMGGGLDGIKTKGGPPVISLFSARTKSSVFTNSPIKYFVSRLNDNRDVPFLVIDETGYAGNVDLELPGTPDLSAIRMELERQNLRLEEDYRWLNMFILESNPV</sequence>
<feature type="domain" description="Thioredoxin" evidence="5">
    <location>
        <begin position="35"/>
        <end position="197"/>
    </location>
</feature>
<dbReference type="Pfam" id="PF00578">
    <property type="entry name" value="AhpC-TSA"/>
    <property type="match status" value="1"/>
</dbReference>
<keyword evidence="2" id="KW-0201">Cytochrome c-type biogenesis</keyword>
<dbReference type="PANTHER" id="PTHR42852:SF6">
    <property type="entry name" value="THIOL:DISULFIDE INTERCHANGE PROTEIN DSBE"/>
    <property type="match status" value="1"/>
</dbReference>
<dbReference type="Proteomes" id="UP000199577">
    <property type="component" value="Unassembled WGS sequence"/>
</dbReference>
<dbReference type="InterPro" id="IPR013766">
    <property type="entry name" value="Thioredoxin_domain"/>
</dbReference>
<dbReference type="PANTHER" id="PTHR42852">
    <property type="entry name" value="THIOL:DISULFIDE INTERCHANGE PROTEIN DSBE"/>
    <property type="match status" value="1"/>
</dbReference>
<reference evidence="7" key="1">
    <citation type="submission" date="2016-10" db="EMBL/GenBank/DDBJ databases">
        <authorList>
            <person name="Varghese N."/>
            <person name="Submissions S."/>
        </authorList>
    </citation>
    <scope>NUCLEOTIDE SEQUENCE [LARGE SCALE GENOMIC DNA]</scope>
    <source>
        <strain evidence="7">DSM 22900</strain>
    </source>
</reference>
<proteinExistence type="predicted"/>
<dbReference type="GO" id="GO:0016209">
    <property type="term" value="F:antioxidant activity"/>
    <property type="evidence" value="ECO:0007669"/>
    <property type="project" value="InterPro"/>
</dbReference>
<dbReference type="Gene3D" id="3.40.30.10">
    <property type="entry name" value="Glutaredoxin"/>
    <property type="match status" value="1"/>
</dbReference>
<dbReference type="CDD" id="cd02966">
    <property type="entry name" value="TlpA_like_family"/>
    <property type="match status" value="1"/>
</dbReference>
<dbReference type="RefSeq" id="WP_090975213.1">
    <property type="nucleotide sequence ID" value="NZ_FOLL01000035.1"/>
</dbReference>
<protein>
    <submittedName>
        <fullName evidence="6">Thiol-disulfide isomerase or thioredoxin</fullName>
    </submittedName>
</protein>
<keyword evidence="4" id="KW-0676">Redox-active center</keyword>
<dbReference type="SUPFAM" id="SSF52833">
    <property type="entry name" value="Thioredoxin-like"/>
    <property type="match status" value="1"/>
</dbReference>
<evidence type="ECO:0000313" key="6">
    <source>
        <dbReference type="EMBL" id="SFC84156.1"/>
    </source>
</evidence>
<name>A0A1I1MG90_9SPHI</name>
<dbReference type="EMBL" id="FOLL01000035">
    <property type="protein sequence ID" value="SFC84156.1"/>
    <property type="molecule type" value="Genomic_DNA"/>
</dbReference>
<dbReference type="GO" id="GO:0030313">
    <property type="term" value="C:cell envelope"/>
    <property type="evidence" value="ECO:0007669"/>
    <property type="project" value="UniProtKB-SubCell"/>
</dbReference>
<dbReference type="InterPro" id="IPR036249">
    <property type="entry name" value="Thioredoxin-like_sf"/>
</dbReference>
<dbReference type="GO" id="GO:0017004">
    <property type="term" value="P:cytochrome complex assembly"/>
    <property type="evidence" value="ECO:0007669"/>
    <property type="project" value="UniProtKB-KW"/>
</dbReference>
<keyword evidence="7" id="KW-1185">Reference proteome</keyword>
<evidence type="ECO:0000259" key="5">
    <source>
        <dbReference type="PROSITE" id="PS51352"/>
    </source>
</evidence>
<dbReference type="STRING" id="623281.SAMN05421747_13510"/>
<comment type="subcellular location">
    <subcellularLocation>
        <location evidence="1">Cell envelope</location>
    </subcellularLocation>
</comment>
<dbReference type="GO" id="GO:0016491">
    <property type="term" value="F:oxidoreductase activity"/>
    <property type="evidence" value="ECO:0007669"/>
    <property type="project" value="InterPro"/>
</dbReference>
<dbReference type="GO" id="GO:0016853">
    <property type="term" value="F:isomerase activity"/>
    <property type="evidence" value="ECO:0007669"/>
    <property type="project" value="UniProtKB-KW"/>
</dbReference>
<dbReference type="InterPro" id="IPR000866">
    <property type="entry name" value="AhpC/TSA"/>
</dbReference>
<organism evidence="6 7">
    <name type="scientific">Parapedobacter composti</name>
    <dbReference type="NCBI Taxonomy" id="623281"/>
    <lineage>
        <taxon>Bacteria</taxon>
        <taxon>Pseudomonadati</taxon>
        <taxon>Bacteroidota</taxon>
        <taxon>Sphingobacteriia</taxon>
        <taxon>Sphingobacteriales</taxon>
        <taxon>Sphingobacteriaceae</taxon>
        <taxon>Parapedobacter</taxon>
    </lineage>
</organism>
<dbReference type="OrthoDB" id="1118217at2"/>
<dbReference type="InterPro" id="IPR050553">
    <property type="entry name" value="Thioredoxin_ResA/DsbE_sf"/>
</dbReference>
<evidence type="ECO:0000313" key="7">
    <source>
        <dbReference type="Proteomes" id="UP000199577"/>
    </source>
</evidence>
<evidence type="ECO:0000256" key="4">
    <source>
        <dbReference type="ARBA" id="ARBA00023284"/>
    </source>
</evidence>
<keyword evidence="6" id="KW-0413">Isomerase</keyword>
<dbReference type="PROSITE" id="PS51352">
    <property type="entry name" value="THIOREDOXIN_2"/>
    <property type="match status" value="1"/>
</dbReference>
<keyword evidence="3" id="KW-1015">Disulfide bond</keyword>
<evidence type="ECO:0000256" key="2">
    <source>
        <dbReference type="ARBA" id="ARBA00022748"/>
    </source>
</evidence>
<gene>
    <name evidence="6" type="ORF">SAMN05421747_13510</name>
</gene>
<evidence type="ECO:0000256" key="3">
    <source>
        <dbReference type="ARBA" id="ARBA00023157"/>
    </source>
</evidence>